<evidence type="ECO:0000313" key="8">
    <source>
        <dbReference type="EMBL" id="PNT71040.1"/>
    </source>
</evidence>
<evidence type="ECO:0000256" key="4">
    <source>
        <dbReference type="ARBA" id="ARBA00023163"/>
    </source>
</evidence>
<evidence type="ECO:0000256" key="2">
    <source>
        <dbReference type="ARBA" id="ARBA00023015"/>
    </source>
</evidence>
<dbReference type="InterPro" id="IPR015300">
    <property type="entry name" value="DNA-bd_pseudobarrel_sf"/>
</dbReference>
<proteinExistence type="predicted"/>
<dbReference type="InterPro" id="IPR003340">
    <property type="entry name" value="B3_DNA-bd"/>
</dbReference>
<reference evidence="8" key="2">
    <citation type="submission" date="2017-06" db="EMBL/GenBank/DDBJ databases">
        <title>WGS assembly of Brachypodium distachyon.</title>
        <authorList>
            <consortium name="The International Brachypodium Initiative"/>
            <person name="Lucas S."/>
            <person name="Harmon-Smith M."/>
            <person name="Lail K."/>
            <person name="Tice H."/>
            <person name="Grimwood J."/>
            <person name="Bruce D."/>
            <person name="Barry K."/>
            <person name="Shu S."/>
            <person name="Lindquist E."/>
            <person name="Wang M."/>
            <person name="Pitluck S."/>
            <person name="Vogel J.P."/>
            <person name="Garvin D.F."/>
            <person name="Mockler T.C."/>
            <person name="Schmutz J."/>
            <person name="Rokhsar D."/>
            <person name="Bevan M.W."/>
        </authorList>
    </citation>
    <scope>NUCLEOTIDE SEQUENCE</scope>
    <source>
        <strain evidence="8">Bd21</strain>
    </source>
</reference>
<evidence type="ECO:0000256" key="5">
    <source>
        <dbReference type="ARBA" id="ARBA00023242"/>
    </source>
</evidence>
<accession>A0A2K2D9S9</accession>
<name>A0A2K2D9S9_BRADI</name>
<dbReference type="InParanoid" id="A0A2K2D9S9"/>
<feature type="compositionally biased region" description="Basic and acidic residues" evidence="6">
    <location>
        <begin position="221"/>
        <end position="230"/>
    </location>
</feature>
<feature type="compositionally biased region" description="Polar residues" evidence="6">
    <location>
        <begin position="206"/>
        <end position="215"/>
    </location>
</feature>
<keyword evidence="3" id="KW-0238">DNA-binding</keyword>
<dbReference type="EMBL" id="CM000881">
    <property type="protein sequence ID" value="PNT71040.1"/>
    <property type="molecule type" value="Genomic_DNA"/>
</dbReference>
<evidence type="ECO:0000256" key="3">
    <source>
        <dbReference type="ARBA" id="ARBA00023125"/>
    </source>
</evidence>
<protein>
    <recommendedName>
        <fullName evidence="7">TF-B3 domain-containing protein</fullName>
    </recommendedName>
</protein>
<reference evidence="8 9" key="1">
    <citation type="journal article" date="2010" name="Nature">
        <title>Genome sequencing and analysis of the model grass Brachypodium distachyon.</title>
        <authorList>
            <consortium name="International Brachypodium Initiative"/>
        </authorList>
    </citation>
    <scope>NUCLEOTIDE SEQUENCE [LARGE SCALE GENOMIC DNA]</scope>
    <source>
        <strain evidence="8 9">Bd21</strain>
    </source>
</reference>
<feature type="region of interest" description="Disordered" evidence="6">
    <location>
        <begin position="392"/>
        <end position="434"/>
    </location>
</feature>
<reference evidence="9" key="3">
    <citation type="submission" date="2018-08" db="UniProtKB">
        <authorList>
            <consortium name="EnsemblPlants"/>
        </authorList>
    </citation>
    <scope>IDENTIFICATION</scope>
    <source>
        <strain evidence="9">cv. Bd21</strain>
    </source>
</reference>
<feature type="compositionally biased region" description="Low complexity" evidence="6">
    <location>
        <begin position="411"/>
        <end position="422"/>
    </location>
</feature>
<keyword evidence="4" id="KW-0804">Transcription</keyword>
<dbReference type="ExpressionAtlas" id="A0A2K2D9S9">
    <property type="expression patterns" value="baseline"/>
</dbReference>
<dbReference type="SUPFAM" id="SSF101936">
    <property type="entry name" value="DNA-binding pseudobarrel domain"/>
    <property type="match status" value="1"/>
</dbReference>
<feature type="compositionally biased region" description="Basic and acidic residues" evidence="6">
    <location>
        <begin position="392"/>
        <end position="401"/>
    </location>
</feature>
<evidence type="ECO:0000256" key="6">
    <source>
        <dbReference type="SAM" id="MobiDB-lite"/>
    </source>
</evidence>
<evidence type="ECO:0000259" key="7">
    <source>
        <dbReference type="PROSITE" id="PS50863"/>
    </source>
</evidence>
<keyword evidence="5" id="KW-0539">Nucleus</keyword>
<dbReference type="CDD" id="cd10017">
    <property type="entry name" value="B3_DNA"/>
    <property type="match status" value="1"/>
</dbReference>
<dbReference type="PANTHER" id="PTHR31391:SF3">
    <property type="entry name" value="B3 DOMAIN-CONTAINING PROTEIN OS05G0481400"/>
    <property type="match status" value="1"/>
</dbReference>
<feature type="region of interest" description="Disordered" evidence="6">
    <location>
        <begin position="205"/>
        <end position="237"/>
    </location>
</feature>
<sequence>MPIFPKIYPFLVISGFFRTFGPGLGLESEGRARPGTSGFGLRAGPGHPCPGFHFQTGCHVLANSDSNCAPLSRMPRRHTWDPRARATGPPASQTGTPVDEESLCWGFKFENFGTRGRPPSANKAKRSSILSPFPLLCLEKELHRILDYSLCAKAEERGLAMATEASSAAAGTAYEEERRKRILENLKHLEDLGIAKMSKSLIQAARAQNKSTRASPKSRKKFEATTEVRRSSRTRTSVSYKDDFPEVDHFVRRRRASRSAENGRGYTGRISSYQQQQRAFKRAEKLQDSLDPDNPSFVKTMVRSHVSSCFWLGLPTRFCKDHLPPREFKMVLEDEEGVEFDTVYIGNRTGLSGGWRGFSMHHNLEDGDSLVFELVEPDRFKIYIIKAIDEDANEAKSSRDSTEEEPDQKDSPVSEAPSSPEPLKGAKRRKLRRR</sequence>
<dbReference type="PROSITE" id="PS50863">
    <property type="entry name" value="B3"/>
    <property type="match status" value="1"/>
</dbReference>
<feature type="region of interest" description="Disordered" evidence="6">
    <location>
        <begin position="79"/>
        <end position="98"/>
    </location>
</feature>
<dbReference type="Proteomes" id="UP000008810">
    <property type="component" value="Chromosome 2"/>
</dbReference>
<dbReference type="AlphaFoldDB" id="A0A2K2D9S9"/>
<dbReference type="STRING" id="15368.A0A2K2D9S9"/>
<dbReference type="Gene3D" id="2.40.330.10">
    <property type="entry name" value="DNA-binding pseudobarrel domain"/>
    <property type="match status" value="1"/>
</dbReference>
<dbReference type="Gramene" id="PNT71040">
    <property type="protein sequence ID" value="PNT71040"/>
    <property type="gene ID" value="BRADI_2g22130v3"/>
</dbReference>
<dbReference type="GO" id="GO:0005634">
    <property type="term" value="C:nucleus"/>
    <property type="evidence" value="ECO:0007669"/>
    <property type="project" value="UniProtKB-SubCell"/>
</dbReference>
<dbReference type="Pfam" id="PF02362">
    <property type="entry name" value="B3"/>
    <property type="match status" value="1"/>
</dbReference>
<organism evidence="8">
    <name type="scientific">Brachypodium distachyon</name>
    <name type="common">Purple false brome</name>
    <name type="synonym">Trachynia distachya</name>
    <dbReference type="NCBI Taxonomy" id="15368"/>
    <lineage>
        <taxon>Eukaryota</taxon>
        <taxon>Viridiplantae</taxon>
        <taxon>Streptophyta</taxon>
        <taxon>Embryophyta</taxon>
        <taxon>Tracheophyta</taxon>
        <taxon>Spermatophyta</taxon>
        <taxon>Magnoliopsida</taxon>
        <taxon>Liliopsida</taxon>
        <taxon>Poales</taxon>
        <taxon>Poaceae</taxon>
        <taxon>BOP clade</taxon>
        <taxon>Pooideae</taxon>
        <taxon>Stipodae</taxon>
        <taxon>Brachypodieae</taxon>
        <taxon>Brachypodium</taxon>
    </lineage>
</organism>
<feature type="compositionally biased region" description="Basic residues" evidence="6">
    <location>
        <begin position="425"/>
        <end position="434"/>
    </location>
</feature>
<evidence type="ECO:0000313" key="10">
    <source>
        <dbReference type="Proteomes" id="UP000008810"/>
    </source>
</evidence>
<comment type="subcellular location">
    <subcellularLocation>
        <location evidence="1">Nucleus</location>
    </subcellularLocation>
</comment>
<evidence type="ECO:0000313" key="9">
    <source>
        <dbReference type="EnsemblPlants" id="PNT71040"/>
    </source>
</evidence>
<dbReference type="OrthoDB" id="1909330at2759"/>
<feature type="domain" description="TF-B3" evidence="7">
    <location>
        <begin position="297"/>
        <end position="388"/>
    </location>
</feature>
<gene>
    <name evidence="8" type="ORF">BRADI_2g22130v3</name>
</gene>
<keyword evidence="2" id="KW-0805">Transcription regulation</keyword>
<dbReference type="PANTHER" id="PTHR31391">
    <property type="entry name" value="B3 DOMAIN-CONTAINING PROTEIN OS11G0197600-RELATED"/>
    <property type="match status" value="1"/>
</dbReference>
<evidence type="ECO:0000256" key="1">
    <source>
        <dbReference type="ARBA" id="ARBA00004123"/>
    </source>
</evidence>
<dbReference type="FunCoup" id="A0A2K2D9S9">
    <property type="interactions" value="40"/>
</dbReference>
<dbReference type="EnsemblPlants" id="PNT71040">
    <property type="protein sequence ID" value="PNT71040"/>
    <property type="gene ID" value="BRADI_2g22130v3"/>
</dbReference>
<dbReference type="SMART" id="SM01019">
    <property type="entry name" value="B3"/>
    <property type="match status" value="1"/>
</dbReference>
<dbReference type="InterPro" id="IPR044837">
    <property type="entry name" value="REM16-like"/>
</dbReference>
<dbReference type="GO" id="GO:0003677">
    <property type="term" value="F:DNA binding"/>
    <property type="evidence" value="ECO:0007669"/>
    <property type="project" value="UniProtKB-KW"/>
</dbReference>
<keyword evidence="10" id="KW-1185">Reference proteome</keyword>